<evidence type="ECO:0000313" key="5">
    <source>
        <dbReference type="EMBL" id="ASQ47078.1"/>
    </source>
</evidence>
<dbReference type="InterPro" id="IPR000014">
    <property type="entry name" value="PAS"/>
</dbReference>
<dbReference type="Gene3D" id="3.30.450.20">
    <property type="entry name" value="PAS domain"/>
    <property type="match status" value="2"/>
</dbReference>
<accession>A0A222P5G1</accession>
<evidence type="ECO:0000313" key="6">
    <source>
        <dbReference type="Proteomes" id="UP000201728"/>
    </source>
</evidence>
<comment type="cofactor">
    <cofactor evidence="1">
        <name>Mg(2+)</name>
        <dbReference type="ChEBI" id="CHEBI:18420"/>
    </cofactor>
</comment>
<dbReference type="CDD" id="cd01949">
    <property type="entry name" value="GGDEF"/>
    <property type="match status" value="1"/>
</dbReference>
<dbReference type="FunFam" id="3.30.70.270:FF:000001">
    <property type="entry name" value="Diguanylate cyclase domain protein"/>
    <property type="match status" value="1"/>
</dbReference>
<proteinExistence type="predicted"/>
<reference evidence="6" key="1">
    <citation type="submission" date="2016-07" db="EMBL/GenBank/DDBJ databases">
        <authorList>
            <person name="Florea S."/>
            <person name="Webb J.S."/>
            <person name="Jaromczyk J."/>
            <person name="Schardl C.L."/>
        </authorList>
    </citation>
    <scope>NUCLEOTIDE SEQUENCE [LARGE SCALE GENOMIC DNA]</scope>
    <source>
        <strain evidence="6">CDC-D5610</strain>
    </source>
</reference>
<dbReference type="NCBIfam" id="TIGR00229">
    <property type="entry name" value="sensory_box"/>
    <property type="match status" value="2"/>
</dbReference>
<dbReference type="PROSITE" id="PS50113">
    <property type="entry name" value="PAC"/>
    <property type="match status" value="1"/>
</dbReference>
<evidence type="ECO:0000259" key="4">
    <source>
        <dbReference type="PROSITE" id="PS50887"/>
    </source>
</evidence>
<keyword evidence="6" id="KW-1185">Reference proteome</keyword>
<dbReference type="InterPro" id="IPR029787">
    <property type="entry name" value="Nucleotide_cyclase"/>
</dbReference>
<dbReference type="KEGG" id="lcd:clem_12720"/>
<dbReference type="GO" id="GO:0052621">
    <property type="term" value="F:diguanylate cyclase activity"/>
    <property type="evidence" value="ECO:0007669"/>
    <property type="project" value="UniProtKB-EC"/>
</dbReference>
<evidence type="ECO:0000259" key="3">
    <source>
        <dbReference type="PROSITE" id="PS50113"/>
    </source>
</evidence>
<dbReference type="Gene3D" id="3.30.70.270">
    <property type="match status" value="1"/>
</dbReference>
<dbReference type="SMART" id="SM00086">
    <property type="entry name" value="PAC"/>
    <property type="match status" value="2"/>
</dbReference>
<dbReference type="PROSITE" id="PS50112">
    <property type="entry name" value="PAS"/>
    <property type="match status" value="1"/>
</dbReference>
<evidence type="ECO:0000259" key="2">
    <source>
        <dbReference type="PROSITE" id="PS50112"/>
    </source>
</evidence>
<protein>
    <submittedName>
        <fullName evidence="5">Putative diguanylate cyclase YegE</fullName>
        <ecNumber evidence="5">2.7.7.65</ecNumber>
    </submittedName>
</protein>
<dbReference type="EC" id="2.7.7.65" evidence="5"/>
<gene>
    <name evidence="5" type="primary">yegE</name>
    <name evidence="5" type="ORF">clem_12720</name>
</gene>
<feature type="domain" description="PAS" evidence="2">
    <location>
        <begin position="152"/>
        <end position="210"/>
    </location>
</feature>
<dbReference type="EMBL" id="CP016397">
    <property type="protein sequence ID" value="ASQ47078.1"/>
    <property type="molecule type" value="Genomic_DNA"/>
</dbReference>
<dbReference type="InterPro" id="IPR000160">
    <property type="entry name" value="GGDEF_dom"/>
</dbReference>
<evidence type="ECO:0000256" key="1">
    <source>
        <dbReference type="ARBA" id="ARBA00001946"/>
    </source>
</evidence>
<dbReference type="SMART" id="SM00091">
    <property type="entry name" value="PAS"/>
    <property type="match status" value="2"/>
</dbReference>
<dbReference type="AlphaFoldDB" id="A0A222P5G1"/>
<dbReference type="PROSITE" id="PS50887">
    <property type="entry name" value="GGDEF"/>
    <property type="match status" value="1"/>
</dbReference>
<dbReference type="SUPFAM" id="SSF55785">
    <property type="entry name" value="PYP-like sensor domain (PAS domain)"/>
    <property type="match status" value="2"/>
</dbReference>
<dbReference type="InterPro" id="IPR052155">
    <property type="entry name" value="Biofilm_reg_signaling"/>
</dbReference>
<name>A0A222P5G1_9GAMM</name>
<dbReference type="SMART" id="SM00267">
    <property type="entry name" value="GGDEF"/>
    <property type="match status" value="1"/>
</dbReference>
<organism evidence="5 6">
    <name type="scientific">Legionella clemsonensis</name>
    <dbReference type="NCBI Taxonomy" id="1867846"/>
    <lineage>
        <taxon>Bacteria</taxon>
        <taxon>Pseudomonadati</taxon>
        <taxon>Pseudomonadota</taxon>
        <taxon>Gammaproteobacteria</taxon>
        <taxon>Legionellales</taxon>
        <taxon>Legionellaceae</taxon>
        <taxon>Legionella</taxon>
    </lineage>
</organism>
<keyword evidence="5" id="KW-0808">Transferase</keyword>
<dbReference type="Pfam" id="PF00990">
    <property type="entry name" value="GGDEF"/>
    <property type="match status" value="1"/>
</dbReference>
<keyword evidence="5" id="KW-0548">Nucleotidyltransferase</keyword>
<sequence>MGQVDELVNPLRHTLSKMELALGTINEAIIWVDEIGIVQWCNKTFDHLINKRHIEILGSNISQLLPLKNKHKLSWKKLLKAAITDNSTNEIYTYHRNDSEFFLEMRTSHLILDNKTTIIIVLKDVTAEQHYLSELLKKEKLLRKQSDLLARDKEYVDNIIRSMSNMLIVVDKNGMITTVNQATASMLGYKMEELLGKNLHILFSDESYPEVLNKIISSKSLTNLEANCKTKNGHIKPVLLSGSVMFDTDGNPSSIVTIAQDISERKDMENRLLYLSTHDSLTGLPNRAVFEEALEAAVQRVKRTNQSMALLYIDLDYFKNVNDTFGHRIGDLLLIAISESLRNSIRKDDLALRLGGDEFAIILNGVKSPKNAYKIVEHLLHNIAKKYTLEGNKVFMTASVGLAFYRTTDGLSTQELKKNADLALYQAKEQGRNTYQEYNVI</sequence>
<dbReference type="InterPro" id="IPR043128">
    <property type="entry name" value="Rev_trsase/Diguanyl_cyclase"/>
</dbReference>
<dbReference type="RefSeq" id="WP_094091860.1">
    <property type="nucleotide sequence ID" value="NZ_CP016397.1"/>
</dbReference>
<dbReference type="OrthoDB" id="9803824at2"/>
<dbReference type="SUPFAM" id="SSF55073">
    <property type="entry name" value="Nucleotide cyclase"/>
    <property type="match status" value="1"/>
</dbReference>
<dbReference type="NCBIfam" id="TIGR00254">
    <property type="entry name" value="GGDEF"/>
    <property type="match status" value="1"/>
</dbReference>
<dbReference type="Pfam" id="PF13426">
    <property type="entry name" value="PAS_9"/>
    <property type="match status" value="2"/>
</dbReference>
<dbReference type="Proteomes" id="UP000201728">
    <property type="component" value="Chromosome"/>
</dbReference>
<feature type="domain" description="PAC" evidence="3">
    <location>
        <begin position="222"/>
        <end position="274"/>
    </location>
</feature>
<dbReference type="CDD" id="cd00130">
    <property type="entry name" value="PAS"/>
    <property type="match status" value="1"/>
</dbReference>
<dbReference type="InterPro" id="IPR000700">
    <property type="entry name" value="PAS-assoc_C"/>
</dbReference>
<dbReference type="PANTHER" id="PTHR44757:SF2">
    <property type="entry name" value="BIOFILM ARCHITECTURE MAINTENANCE PROTEIN MBAA"/>
    <property type="match status" value="1"/>
</dbReference>
<feature type="domain" description="GGDEF" evidence="4">
    <location>
        <begin position="306"/>
        <end position="440"/>
    </location>
</feature>
<dbReference type="PANTHER" id="PTHR44757">
    <property type="entry name" value="DIGUANYLATE CYCLASE DGCP"/>
    <property type="match status" value="1"/>
</dbReference>
<dbReference type="InterPro" id="IPR035965">
    <property type="entry name" value="PAS-like_dom_sf"/>
</dbReference>
<dbReference type="InterPro" id="IPR001610">
    <property type="entry name" value="PAC"/>
</dbReference>